<dbReference type="EMBL" id="WJNG01000005">
    <property type="protein sequence ID" value="MRH42500.1"/>
    <property type="molecule type" value="Genomic_DNA"/>
</dbReference>
<dbReference type="AlphaFoldDB" id="A0A6A8DB22"/>
<evidence type="ECO:0000313" key="2">
    <source>
        <dbReference type="Proteomes" id="UP000799092"/>
    </source>
</evidence>
<comment type="caution">
    <text evidence="1">The sequence shown here is derived from an EMBL/GenBank/DDBJ whole genome shotgun (WGS) entry which is preliminary data.</text>
</comment>
<dbReference type="OrthoDB" id="2433869at2"/>
<dbReference type="Proteomes" id="UP000799092">
    <property type="component" value="Unassembled WGS sequence"/>
</dbReference>
<organism evidence="1 2">
    <name type="scientific">Aquibacillus halophilus</name>
    <dbReference type="NCBI Taxonomy" id="930132"/>
    <lineage>
        <taxon>Bacteria</taxon>
        <taxon>Bacillati</taxon>
        <taxon>Bacillota</taxon>
        <taxon>Bacilli</taxon>
        <taxon>Bacillales</taxon>
        <taxon>Bacillaceae</taxon>
        <taxon>Aquibacillus</taxon>
    </lineage>
</organism>
<gene>
    <name evidence="1" type="ORF">GH741_07355</name>
</gene>
<sequence length="406" mass="45776">MKKYWKIISIVVIIVLSLGTFYVNAALSAEQYPGFVIETKSGDANEIKPLVLEGSYTDTSSMNYVSANLKITAEGSTYKSYSFLDQLIGQPPEMISELQDEYRNFMRGKMGSINSFFEDDQHLAYADVDYKMGSLSSSDFKLDISLLNKGDGNINEFTVKVPDSAELEYMYVDDVQMIGNELTLITQNMIRSNDVGYDEKHIYTVNLADQTIINHESLYQFSQGQGNVHTNVQLIGTSPTKAYEHIILLKTEEEIIEEMESSRVEYMNQEIISYNLATKEKENIDVPELNLKENQLSFFDGSTLYFTKLEGQELVVTPYNLEDDQVGNALSLQFPGEKDNVQVPVITVNNGKLFAVAPQMNNESDASVSVADVNTGETLFEGKIVLKDSSQEMGRYEIYLHEIFLK</sequence>
<dbReference type="RefSeq" id="WP_153736143.1">
    <property type="nucleotide sequence ID" value="NZ_WJNG01000005.1"/>
</dbReference>
<evidence type="ECO:0000313" key="1">
    <source>
        <dbReference type="EMBL" id="MRH42500.1"/>
    </source>
</evidence>
<protein>
    <submittedName>
        <fullName evidence="1">Uncharacterized protein</fullName>
    </submittedName>
</protein>
<accession>A0A6A8DB22</accession>
<keyword evidence="2" id="KW-1185">Reference proteome</keyword>
<proteinExistence type="predicted"/>
<name>A0A6A8DB22_9BACI</name>
<reference evidence="1" key="1">
    <citation type="submission" date="2019-11" db="EMBL/GenBank/DDBJ databases">
        <authorList>
            <person name="Li J."/>
        </authorList>
    </citation>
    <scope>NUCLEOTIDE SEQUENCE</scope>
    <source>
        <strain evidence="1">B6B</strain>
    </source>
</reference>